<dbReference type="OrthoDB" id="1302170at2759"/>
<gene>
    <name evidence="2" type="ORF">H5410_004947</name>
</gene>
<sequence length="155" mass="17316">MTKTATKRLELKHTPTNSRVKTVNVDPQNVHGVVSGVGVKLGYWKGTTNFIKDKYLEFEAKHGHYLAKRNKTAEKTKKRMPGGRLMHSASHRIACTSPKVPTPNDLYIQSSNVLSPDGKDQVGDENEQSVCRRIVSRSSTKLPNDLEREDTKGKS</sequence>
<dbReference type="EMBL" id="JACXVP010000002">
    <property type="protein sequence ID" value="KAG5619729.1"/>
    <property type="molecule type" value="Genomic_DNA"/>
</dbReference>
<evidence type="ECO:0000313" key="3">
    <source>
        <dbReference type="Proteomes" id="UP000824120"/>
    </source>
</evidence>
<dbReference type="AlphaFoldDB" id="A0A9J6A5A6"/>
<reference evidence="2 3" key="1">
    <citation type="submission" date="2020-09" db="EMBL/GenBank/DDBJ databases">
        <title>De no assembly of potato wild relative species, Solanum commersonii.</title>
        <authorList>
            <person name="Cho K."/>
        </authorList>
    </citation>
    <scope>NUCLEOTIDE SEQUENCE [LARGE SCALE GENOMIC DNA]</scope>
    <source>
        <strain evidence="2">LZ3.2</strain>
        <tissue evidence="2">Leaf</tissue>
    </source>
</reference>
<feature type="compositionally biased region" description="Basic and acidic residues" evidence="1">
    <location>
        <begin position="144"/>
        <end position="155"/>
    </location>
</feature>
<feature type="region of interest" description="Disordered" evidence="1">
    <location>
        <begin position="70"/>
        <end position="155"/>
    </location>
</feature>
<evidence type="ECO:0000313" key="2">
    <source>
        <dbReference type="EMBL" id="KAG5619729.1"/>
    </source>
</evidence>
<protein>
    <submittedName>
        <fullName evidence="2">Uncharacterized protein</fullName>
    </submittedName>
</protein>
<organism evidence="2 3">
    <name type="scientific">Solanum commersonii</name>
    <name type="common">Commerson's wild potato</name>
    <name type="synonym">Commerson's nightshade</name>
    <dbReference type="NCBI Taxonomy" id="4109"/>
    <lineage>
        <taxon>Eukaryota</taxon>
        <taxon>Viridiplantae</taxon>
        <taxon>Streptophyta</taxon>
        <taxon>Embryophyta</taxon>
        <taxon>Tracheophyta</taxon>
        <taxon>Spermatophyta</taxon>
        <taxon>Magnoliopsida</taxon>
        <taxon>eudicotyledons</taxon>
        <taxon>Gunneridae</taxon>
        <taxon>Pentapetalae</taxon>
        <taxon>asterids</taxon>
        <taxon>lamiids</taxon>
        <taxon>Solanales</taxon>
        <taxon>Solanaceae</taxon>
        <taxon>Solanoideae</taxon>
        <taxon>Solaneae</taxon>
        <taxon>Solanum</taxon>
    </lineage>
</organism>
<dbReference type="Proteomes" id="UP000824120">
    <property type="component" value="Chromosome 2"/>
</dbReference>
<feature type="compositionally biased region" description="Basic residues" evidence="1">
    <location>
        <begin position="70"/>
        <end position="81"/>
    </location>
</feature>
<name>A0A9J6A5A6_SOLCO</name>
<keyword evidence="3" id="KW-1185">Reference proteome</keyword>
<comment type="caution">
    <text evidence="2">The sequence shown here is derived from an EMBL/GenBank/DDBJ whole genome shotgun (WGS) entry which is preliminary data.</text>
</comment>
<proteinExistence type="predicted"/>
<evidence type="ECO:0000256" key="1">
    <source>
        <dbReference type="SAM" id="MobiDB-lite"/>
    </source>
</evidence>
<accession>A0A9J6A5A6</accession>